<dbReference type="PANTHER" id="PTHR43861:SF6">
    <property type="entry name" value="METHYLTRANSFERASE TYPE 11"/>
    <property type="match status" value="1"/>
</dbReference>
<dbReference type="InterPro" id="IPR029063">
    <property type="entry name" value="SAM-dependent_MTases_sf"/>
</dbReference>
<organism evidence="2 3">
    <name type="scientific">candidate division WOR-1 bacterium RIFOXYC2_FULL_46_14</name>
    <dbReference type="NCBI Taxonomy" id="1802587"/>
    <lineage>
        <taxon>Bacteria</taxon>
        <taxon>Bacillati</taxon>
        <taxon>Saganbacteria</taxon>
    </lineage>
</organism>
<evidence type="ECO:0000259" key="1">
    <source>
        <dbReference type="Pfam" id="PF13847"/>
    </source>
</evidence>
<name>A0A1F4U5B9_UNCSA</name>
<dbReference type="CDD" id="cd02440">
    <property type="entry name" value="AdoMet_MTases"/>
    <property type="match status" value="1"/>
</dbReference>
<reference evidence="2 3" key="1">
    <citation type="journal article" date="2016" name="Nat. Commun.">
        <title>Thousands of microbial genomes shed light on interconnected biogeochemical processes in an aquifer system.</title>
        <authorList>
            <person name="Anantharaman K."/>
            <person name="Brown C.T."/>
            <person name="Hug L.A."/>
            <person name="Sharon I."/>
            <person name="Castelle C.J."/>
            <person name="Probst A.J."/>
            <person name="Thomas B.C."/>
            <person name="Singh A."/>
            <person name="Wilkins M.J."/>
            <person name="Karaoz U."/>
            <person name="Brodie E.L."/>
            <person name="Williams K.H."/>
            <person name="Hubbard S.S."/>
            <person name="Banfield J.F."/>
        </authorList>
    </citation>
    <scope>NUCLEOTIDE SEQUENCE [LARGE SCALE GENOMIC DNA]</scope>
</reference>
<gene>
    <name evidence="2" type="ORF">A2438_07980</name>
</gene>
<comment type="caution">
    <text evidence="2">The sequence shown here is derived from an EMBL/GenBank/DDBJ whole genome shotgun (WGS) entry which is preliminary data.</text>
</comment>
<protein>
    <recommendedName>
        <fullName evidence="1">Methyltransferase domain-containing protein</fullName>
    </recommendedName>
</protein>
<evidence type="ECO:0000313" key="3">
    <source>
        <dbReference type="Proteomes" id="UP000179242"/>
    </source>
</evidence>
<dbReference type="AlphaFoldDB" id="A0A1F4U5B9"/>
<dbReference type="InterPro" id="IPR025714">
    <property type="entry name" value="Methyltranfer_dom"/>
</dbReference>
<accession>A0A1F4U5B9</accession>
<dbReference type="Gene3D" id="3.40.50.150">
    <property type="entry name" value="Vaccinia Virus protein VP39"/>
    <property type="match status" value="1"/>
</dbReference>
<proteinExistence type="predicted"/>
<dbReference type="Pfam" id="PF13847">
    <property type="entry name" value="Methyltransf_31"/>
    <property type="match status" value="1"/>
</dbReference>
<dbReference type="Proteomes" id="UP000179242">
    <property type="component" value="Unassembled WGS sequence"/>
</dbReference>
<sequence length="295" mass="34114">MPSAGTTNTRTNNTFICYNYILAYRRFKIKYYIAPPLEIYVGESGNCYQEPKITSKTYAEYNYLRPGIASYVKSIHFDVALKLVRQFFYRCNVIDFGCADGVFLPSLSKYFNLVCGVDKNPNFIKIAQKLVDMSALSNVKLICNEKHNIVEIKRQLADEKYNLLFLLEIIEHVGRKEDLYASKVEFIEQLFALIDEEGIIVISVPKMVGIAFLMQRIALALFGLYRSPMSISNIVKASFFNNTSDLERQWKGEHEGFNHKKLENHLGKNFNILKKRNLLFQVIYVIKRNPVKQAK</sequence>
<evidence type="ECO:0000313" key="2">
    <source>
        <dbReference type="EMBL" id="OGC39483.1"/>
    </source>
</evidence>
<dbReference type="EMBL" id="MEUJ01000008">
    <property type="protein sequence ID" value="OGC39483.1"/>
    <property type="molecule type" value="Genomic_DNA"/>
</dbReference>
<feature type="domain" description="Methyltransferase" evidence="1">
    <location>
        <begin position="91"/>
        <end position="206"/>
    </location>
</feature>
<dbReference type="PANTHER" id="PTHR43861">
    <property type="entry name" value="TRANS-ACONITATE 2-METHYLTRANSFERASE-RELATED"/>
    <property type="match status" value="1"/>
</dbReference>
<dbReference type="SUPFAM" id="SSF53335">
    <property type="entry name" value="S-adenosyl-L-methionine-dependent methyltransferases"/>
    <property type="match status" value="1"/>
</dbReference>